<name>F0X251_9STRA</name>
<reference evidence="1" key="1">
    <citation type="journal article" date="2011" name="PLoS Biol.">
        <title>Gene gain and loss during evolution of obligate parasitism in the white rust pathogen of Arabidopsis thaliana.</title>
        <authorList>
            <person name="Kemen E."/>
            <person name="Gardiner A."/>
            <person name="Schultz-Larsen T."/>
            <person name="Kemen A.C."/>
            <person name="Balmuth A.L."/>
            <person name="Robert-Seilaniantz A."/>
            <person name="Bailey K."/>
            <person name="Holub E."/>
            <person name="Studholme D.J."/>
            <person name="Maclean D."/>
            <person name="Jones J.D."/>
        </authorList>
    </citation>
    <scope>NUCLEOTIDE SEQUENCE</scope>
</reference>
<accession>F0X251</accession>
<dbReference type="HOGENOM" id="CLU_2727510_0_0_1"/>
<sequence>MGKDWITPANSVHQNKRFWTAEGIDLNLGPKIEASEQSALKKIPAAGFENGDTSLSASCADTLSRADAQKVI</sequence>
<dbReference type="AlphaFoldDB" id="F0X251"/>
<proteinExistence type="predicted"/>
<protein>
    <submittedName>
        <fullName evidence="1">AlNc14C834G12561 protein</fullName>
    </submittedName>
</protein>
<reference evidence="1" key="2">
    <citation type="submission" date="2011-02" db="EMBL/GenBank/DDBJ databases">
        <authorList>
            <person name="MacLean D."/>
        </authorList>
    </citation>
    <scope>NUCLEOTIDE SEQUENCE</scope>
</reference>
<organism evidence="1">
    <name type="scientific">Albugo laibachii Nc14</name>
    <dbReference type="NCBI Taxonomy" id="890382"/>
    <lineage>
        <taxon>Eukaryota</taxon>
        <taxon>Sar</taxon>
        <taxon>Stramenopiles</taxon>
        <taxon>Oomycota</taxon>
        <taxon>Peronosporomycetes</taxon>
        <taxon>Albuginales</taxon>
        <taxon>Albuginaceae</taxon>
        <taxon>Albugo</taxon>
    </lineage>
</organism>
<evidence type="ECO:0000313" key="1">
    <source>
        <dbReference type="EMBL" id="CCA27924.1"/>
    </source>
</evidence>
<gene>
    <name evidence="1" type="primary">AlNc14C834G12561</name>
    <name evidence="1" type="ORF">ALNC14_140680</name>
</gene>
<dbReference type="EMBL" id="FR824744">
    <property type="protein sequence ID" value="CCA27924.1"/>
    <property type="molecule type" value="Genomic_DNA"/>
</dbReference>